<protein>
    <submittedName>
        <fullName evidence="1">Uncharacterized protein</fullName>
    </submittedName>
</protein>
<evidence type="ECO:0000313" key="1">
    <source>
        <dbReference type="EMBL" id="GAA2047277.1"/>
    </source>
</evidence>
<proteinExistence type="predicted"/>
<dbReference type="EMBL" id="BAAANQ010000002">
    <property type="protein sequence ID" value="GAA2047277.1"/>
    <property type="molecule type" value="Genomic_DNA"/>
</dbReference>
<dbReference type="Proteomes" id="UP001403094">
    <property type="component" value="Unassembled WGS sequence"/>
</dbReference>
<reference evidence="1 2" key="1">
    <citation type="journal article" date="2019" name="Int. J. Syst. Evol. Microbiol.">
        <title>The Global Catalogue of Microorganisms (GCM) 10K type strain sequencing project: providing services to taxonomists for standard genome sequencing and annotation.</title>
        <authorList>
            <consortium name="The Broad Institute Genomics Platform"/>
            <consortium name="The Broad Institute Genome Sequencing Center for Infectious Disease"/>
            <person name="Wu L."/>
            <person name="Ma J."/>
        </authorList>
    </citation>
    <scope>NUCLEOTIDE SEQUENCE [LARGE SCALE GENOMIC DNA]</scope>
    <source>
        <strain evidence="1 2">JCM 14549</strain>
    </source>
</reference>
<name>A0ABN2V3E3_9ACTN</name>
<accession>A0ABN2V3E3</accession>
<gene>
    <name evidence="1" type="ORF">GCM10009757_16030</name>
</gene>
<sequence>MGAASVVRARWLVAVMPTSKTERLCPVPYTDTPVRMVDSRPVGPAPRAGAVVPAVTCADTGRSGVRAGCVTSGEAGAGVANATVRAAGGERAGGGSGRAGGAQ</sequence>
<keyword evidence="2" id="KW-1185">Reference proteome</keyword>
<comment type="caution">
    <text evidence="1">The sequence shown here is derived from an EMBL/GenBank/DDBJ whole genome shotgun (WGS) entry which is preliminary data.</text>
</comment>
<evidence type="ECO:0000313" key="2">
    <source>
        <dbReference type="Proteomes" id="UP001403094"/>
    </source>
</evidence>
<organism evidence="1 2">
    <name type="scientific">Streptomyces cheonanensis</name>
    <dbReference type="NCBI Taxonomy" id="312720"/>
    <lineage>
        <taxon>Bacteria</taxon>
        <taxon>Bacillati</taxon>
        <taxon>Actinomycetota</taxon>
        <taxon>Actinomycetes</taxon>
        <taxon>Kitasatosporales</taxon>
        <taxon>Streptomycetaceae</taxon>
        <taxon>Streptomyces</taxon>
    </lineage>
</organism>